<dbReference type="GO" id="GO:0006508">
    <property type="term" value="P:proteolysis"/>
    <property type="evidence" value="ECO:0007669"/>
    <property type="project" value="UniProtKB-KW"/>
</dbReference>
<accession>A0A0C9LX70</accession>
<feature type="compositionally biased region" description="Basic residues" evidence="8">
    <location>
        <begin position="18"/>
        <end position="31"/>
    </location>
</feature>
<keyword evidence="5" id="KW-0833">Ubl conjugation pathway</keyword>
<keyword evidence="7" id="KW-0788">Thiol protease</keyword>
<dbReference type="PANTHER" id="PTHR24006:SF758">
    <property type="entry name" value="UBIQUITIN CARBOXYL-TERMINAL HYDROLASE 36"/>
    <property type="match status" value="1"/>
</dbReference>
<evidence type="ECO:0000256" key="2">
    <source>
        <dbReference type="ARBA" id="ARBA00009085"/>
    </source>
</evidence>
<dbReference type="OrthoDB" id="420187at2759"/>
<dbReference type="GO" id="GO:0005829">
    <property type="term" value="C:cytosol"/>
    <property type="evidence" value="ECO:0007669"/>
    <property type="project" value="TreeGrafter"/>
</dbReference>
<evidence type="ECO:0000256" key="6">
    <source>
        <dbReference type="ARBA" id="ARBA00022801"/>
    </source>
</evidence>
<evidence type="ECO:0000256" key="1">
    <source>
        <dbReference type="ARBA" id="ARBA00000707"/>
    </source>
</evidence>
<dbReference type="PROSITE" id="PS50235">
    <property type="entry name" value="USP_3"/>
    <property type="match status" value="1"/>
</dbReference>
<comment type="similarity">
    <text evidence="2">Belongs to the peptidase C19 family.</text>
</comment>
<feature type="region of interest" description="Disordered" evidence="8">
    <location>
        <begin position="1"/>
        <end position="56"/>
    </location>
</feature>
<evidence type="ECO:0000313" key="10">
    <source>
        <dbReference type="EMBL" id="GAN09760.1"/>
    </source>
</evidence>
<evidence type="ECO:0000256" key="3">
    <source>
        <dbReference type="ARBA" id="ARBA00012759"/>
    </source>
</evidence>
<feature type="compositionally biased region" description="Polar residues" evidence="8">
    <location>
        <begin position="32"/>
        <end position="46"/>
    </location>
</feature>
<reference evidence="10" key="1">
    <citation type="submission" date="2014-09" db="EMBL/GenBank/DDBJ databases">
        <title>Draft genome sequence of an oleaginous Mucoromycotina fungus Mucor ambiguus NBRC6742.</title>
        <authorList>
            <person name="Takeda I."/>
            <person name="Yamane N."/>
            <person name="Morita T."/>
            <person name="Tamano K."/>
            <person name="Machida M."/>
            <person name="Baker S."/>
            <person name="Koike H."/>
        </authorList>
    </citation>
    <scope>NUCLEOTIDE SEQUENCE</scope>
    <source>
        <strain evidence="10">NBRC 6742</strain>
    </source>
</reference>
<keyword evidence="11" id="KW-1185">Reference proteome</keyword>
<dbReference type="GO" id="GO:0016579">
    <property type="term" value="P:protein deubiquitination"/>
    <property type="evidence" value="ECO:0007669"/>
    <property type="project" value="InterPro"/>
</dbReference>
<evidence type="ECO:0000256" key="4">
    <source>
        <dbReference type="ARBA" id="ARBA00022670"/>
    </source>
</evidence>
<sequence length="535" mass="60841">MGKRNSNKNRHGNGGNLKNHRNNAQRNHRHQGYNNSPKTTQHQQQPGKKVEKINTSVKAPLFDKSKLLSTWKINRRIGPGYVNGQNTCFLNSVLECLTYTPPLAQQMLREEHQKQCRMDGFCALCAMEVHVRRCLKDEKSFSKGAAILPRYFTSNLRALSKTLRLGRQEDAHEFYMFMLSAFQKASIQGLGKLPPKVEETALVYQIFGGKLRSQLKCYSCKATSNNYEACLDLSVDLTNKADSLGRAFENFIKVDVIGSDDPNNRYKCDHCKQMVKAGKQMTINELPMMLTVHLKRFAFDMYRGCMSKITTFVDYPETLDMAPYTSQDKNIKKAEYSLYAVLVHYGYSCDSGHYYAYVKAPNGQWNRMDDEDVTPVSLKEVLSQTAYMLFYQQTSITTTADTAIPAAAAPPSTSATKLPKQPLPLMVSEPIPKKVLVDITTKKPTTPERRVKFVDQSAAISDNPRAWTVNSTDRPHRSLRGNLSPETYSANVGDISAWNILTTEQLRKKQQEKKRRRFRIKLESKKNPWVVGNPY</sequence>
<dbReference type="GO" id="GO:0005634">
    <property type="term" value="C:nucleus"/>
    <property type="evidence" value="ECO:0007669"/>
    <property type="project" value="TreeGrafter"/>
</dbReference>
<dbReference type="PANTHER" id="PTHR24006">
    <property type="entry name" value="UBIQUITIN CARBOXYL-TERMINAL HYDROLASE"/>
    <property type="match status" value="1"/>
</dbReference>
<name>A0A0C9LX70_9FUNG</name>
<proteinExistence type="inferred from homology"/>
<dbReference type="InterPro" id="IPR001394">
    <property type="entry name" value="Peptidase_C19_UCH"/>
</dbReference>
<dbReference type="InterPro" id="IPR050164">
    <property type="entry name" value="Peptidase_C19"/>
</dbReference>
<protein>
    <recommendedName>
        <fullName evidence="3">ubiquitinyl hydrolase 1</fullName>
        <ecNumber evidence="3">3.4.19.12</ecNumber>
    </recommendedName>
</protein>
<dbReference type="EMBL" id="DF836578">
    <property type="protein sequence ID" value="GAN09760.1"/>
    <property type="molecule type" value="Genomic_DNA"/>
</dbReference>
<gene>
    <name evidence="10" type="ORF">MAM1_0289c09292</name>
</gene>
<dbReference type="SUPFAM" id="SSF54001">
    <property type="entry name" value="Cysteine proteinases"/>
    <property type="match status" value="1"/>
</dbReference>
<evidence type="ECO:0000259" key="9">
    <source>
        <dbReference type="PROSITE" id="PS50235"/>
    </source>
</evidence>
<dbReference type="InterPro" id="IPR028889">
    <property type="entry name" value="USP"/>
</dbReference>
<evidence type="ECO:0000256" key="8">
    <source>
        <dbReference type="SAM" id="MobiDB-lite"/>
    </source>
</evidence>
<dbReference type="FunFam" id="3.90.70.10:FF:000119">
    <property type="entry name" value="Ubiquitin specific peptidase 36"/>
    <property type="match status" value="1"/>
</dbReference>
<dbReference type="InterPro" id="IPR018200">
    <property type="entry name" value="USP_CS"/>
</dbReference>
<feature type="domain" description="USP" evidence="9">
    <location>
        <begin position="79"/>
        <end position="394"/>
    </location>
</feature>
<evidence type="ECO:0000256" key="5">
    <source>
        <dbReference type="ARBA" id="ARBA00022786"/>
    </source>
</evidence>
<dbReference type="STRING" id="91626.A0A0C9LX70"/>
<evidence type="ECO:0000313" key="11">
    <source>
        <dbReference type="Proteomes" id="UP000053815"/>
    </source>
</evidence>
<dbReference type="GO" id="GO:0004843">
    <property type="term" value="F:cysteine-type deubiquitinase activity"/>
    <property type="evidence" value="ECO:0007669"/>
    <property type="project" value="UniProtKB-EC"/>
</dbReference>
<comment type="catalytic activity">
    <reaction evidence="1">
        <text>Thiol-dependent hydrolysis of ester, thioester, amide, peptide and isopeptide bonds formed by the C-terminal Gly of ubiquitin (a 76-residue protein attached to proteins as an intracellular targeting signal).</text>
        <dbReference type="EC" id="3.4.19.12"/>
    </reaction>
</comment>
<dbReference type="Pfam" id="PF00443">
    <property type="entry name" value="UCH"/>
    <property type="match status" value="1"/>
</dbReference>
<dbReference type="Gene3D" id="3.90.70.10">
    <property type="entry name" value="Cysteine proteinases"/>
    <property type="match status" value="1"/>
</dbReference>
<dbReference type="AlphaFoldDB" id="A0A0C9LX70"/>
<keyword evidence="6" id="KW-0378">Hydrolase</keyword>
<organism evidence="10">
    <name type="scientific">Mucor ambiguus</name>
    <dbReference type="NCBI Taxonomy" id="91626"/>
    <lineage>
        <taxon>Eukaryota</taxon>
        <taxon>Fungi</taxon>
        <taxon>Fungi incertae sedis</taxon>
        <taxon>Mucoromycota</taxon>
        <taxon>Mucoromycotina</taxon>
        <taxon>Mucoromycetes</taxon>
        <taxon>Mucorales</taxon>
        <taxon>Mucorineae</taxon>
        <taxon>Mucoraceae</taxon>
        <taxon>Mucor</taxon>
    </lineage>
</organism>
<keyword evidence="4" id="KW-0645">Protease</keyword>
<dbReference type="PROSITE" id="PS00973">
    <property type="entry name" value="USP_2"/>
    <property type="match status" value="1"/>
</dbReference>
<feature type="compositionally biased region" description="Basic residues" evidence="8">
    <location>
        <begin position="1"/>
        <end position="11"/>
    </location>
</feature>
<dbReference type="InterPro" id="IPR038765">
    <property type="entry name" value="Papain-like_cys_pep_sf"/>
</dbReference>
<evidence type="ECO:0000256" key="7">
    <source>
        <dbReference type="ARBA" id="ARBA00022807"/>
    </source>
</evidence>
<dbReference type="Proteomes" id="UP000053815">
    <property type="component" value="Unassembled WGS sequence"/>
</dbReference>
<dbReference type="EC" id="3.4.19.12" evidence="3"/>